<evidence type="ECO:0000313" key="2">
    <source>
        <dbReference type="EMBL" id="KAJ8941328.1"/>
    </source>
</evidence>
<sequence length="482" mass="54327">MRRHYEEDSRGCDDKTRTQEQVCEIFNTKHPDRRISQSTVSRIENIFREFGNVTDIPKSGRKRILDDEQKLDILLDIQDNPHKPSRQVAADKDGVRKVPEQQNNSPGVHFWKKRFIQKVLGFLPGCPGDLEHDLQEVTEKDGFCCAQKRQFSDDTTPLVEKVVVSGSSLRERLTSNVDSLTVKENICKSPWPGEICVRPETRRSSPRLGNSGRGPERWQPYYWEVFRDDRVSALNRGIARASTPAWHPSQNSLTLAAIDVVGFSSMSHSHFWYCEHLSSPNSSSSRCRSDSASFRISSCTCSLRWWYLCWQHDSRYSSSTPQYSRSSLNASTHISSTRWSLPDERSLSMVSPVGRDFYVFLKHIELVLTVSKWRHKERDGEAIMMTIFESSVSASCVLQSLRRPSRVCGNRSRVLQSTSCFTPPTLMTTRRFSAFERIIMNGSGGSDDIDLRANIYTKGSGGGGGGGAGSWGSGGDICGTDE</sequence>
<evidence type="ECO:0000313" key="3">
    <source>
        <dbReference type="Proteomes" id="UP001162162"/>
    </source>
</evidence>
<name>A0AAV8XS04_9CUCU</name>
<evidence type="ECO:0000256" key="1">
    <source>
        <dbReference type="SAM" id="MobiDB-lite"/>
    </source>
</evidence>
<gene>
    <name evidence="2" type="ORF">NQ318_004772</name>
</gene>
<feature type="region of interest" description="Disordered" evidence="1">
    <location>
        <begin position="461"/>
        <end position="482"/>
    </location>
</feature>
<accession>A0AAV8XS04</accession>
<evidence type="ECO:0008006" key="4">
    <source>
        <dbReference type="Google" id="ProtNLM"/>
    </source>
</evidence>
<dbReference type="AlphaFoldDB" id="A0AAV8XS04"/>
<feature type="region of interest" description="Disordered" evidence="1">
    <location>
        <begin position="79"/>
        <end position="104"/>
    </location>
</feature>
<dbReference type="Proteomes" id="UP001162162">
    <property type="component" value="Unassembled WGS sequence"/>
</dbReference>
<feature type="compositionally biased region" description="Basic and acidic residues" evidence="1">
    <location>
        <begin position="89"/>
        <end position="99"/>
    </location>
</feature>
<keyword evidence="3" id="KW-1185">Reference proteome</keyword>
<protein>
    <recommendedName>
        <fullName evidence="4">DUF4817 domain-containing protein</fullName>
    </recommendedName>
</protein>
<reference evidence="2" key="1">
    <citation type="journal article" date="2023" name="Insect Mol. Biol.">
        <title>Genome sequencing provides insights into the evolution of gene families encoding plant cell wall-degrading enzymes in longhorned beetles.</title>
        <authorList>
            <person name="Shin N.R."/>
            <person name="Okamura Y."/>
            <person name="Kirsch R."/>
            <person name="Pauchet Y."/>
        </authorList>
    </citation>
    <scope>NUCLEOTIDE SEQUENCE</scope>
    <source>
        <strain evidence="2">AMC_N1</strain>
    </source>
</reference>
<dbReference type="EMBL" id="JAPWTK010000378">
    <property type="protein sequence ID" value="KAJ8941328.1"/>
    <property type="molecule type" value="Genomic_DNA"/>
</dbReference>
<proteinExistence type="predicted"/>
<comment type="caution">
    <text evidence="2">The sequence shown here is derived from an EMBL/GenBank/DDBJ whole genome shotgun (WGS) entry which is preliminary data.</text>
</comment>
<organism evidence="2 3">
    <name type="scientific">Aromia moschata</name>
    <dbReference type="NCBI Taxonomy" id="1265417"/>
    <lineage>
        <taxon>Eukaryota</taxon>
        <taxon>Metazoa</taxon>
        <taxon>Ecdysozoa</taxon>
        <taxon>Arthropoda</taxon>
        <taxon>Hexapoda</taxon>
        <taxon>Insecta</taxon>
        <taxon>Pterygota</taxon>
        <taxon>Neoptera</taxon>
        <taxon>Endopterygota</taxon>
        <taxon>Coleoptera</taxon>
        <taxon>Polyphaga</taxon>
        <taxon>Cucujiformia</taxon>
        <taxon>Chrysomeloidea</taxon>
        <taxon>Cerambycidae</taxon>
        <taxon>Cerambycinae</taxon>
        <taxon>Callichromatini</taxon>
        <taxon>Aromia</taxon>
    </lineage>
</organism>